<comment type="subunit">
    <text evidence="14">Homodimer.</text>
</comment>
<dbReference type="CDD" id="cd00830">
    <property type="entry name" value="KAS_III"/>
    <property type="match status" value="1"/>
</dbReference>
<feature type="active site" evidence="14">
    <location>
        <position position="283"/>
    </location>
</feature>
<keyword evidence="5 14" id="KW-0276">Fatty acid metabolism</keyword>
<feature type="region of interest" description="ACP-binding" evidence="14">
    <location>
        <begin position="254"/>
        <end position="258"/>
    </location>
</feature>
<comment type="function">
    <text evidence="14">Catalyzes the condensation reaction of fatty acid synthesis by the addition to an acyl acceptor of two carbons from malonyl-ACP. Catalyzes the first condensation reaction which initiates fatty acid synthesis and may therefore play a role in governing the total rate of fatty acid production. Possesses both acetoacetyl-ACP synthase and acetyl transacylase activities. Its substrate specificity determines the biosynthesis of branched-chain and/or straight-chain of fatty acids.</text>
</comment>
<evidence type="ECO:0000259" key="16">
    <source>
        <dbReference type="Pfam" id="PF08545"/>
    </source>
</evidence>
<comment type="domain">
    <text evidence="14">The last Arg residue of the ACP-binding site is essential for the weak association between ACP/AcpP and FabH.</text>
</comment>
<feature type="domain" description="Beta-ketoacyl-[acyl-carrier-protein] synthase III N-terminal" evidence="16">
    <location>
        <begin position="106"/>
        <end position="186"/>
    </location>
</feature>
<evidence type="ECO:0000256" key="5">
    <source>
        <dbReference type="ARBA" id="ARBA00022832"/>
    </source>
</evidence>
<dbReference type="GO" id="GO:0006633">
    <property type="term" value="P:fatty acid biosynthetic process"/>
    <property type="evidence" value="ECO:0007669"/>
    <property type="project" value="UniProtKB-UniRule"/>
</dbReference>
<evidence type="ECO:0000259" key="15">
    <source>
        <dbReference type="Pfam" id="PF08541"/>
    </source>
</evidence>
<comment type="subcellular location">
    <subcellularLocation>
        <location evidence="14">Cytoplasm</location>
    </subcellularLocation>
</comment>
<keyword evidence="14" id="KW-0963">Cytoplasm</keyword>
<dbReference type="InterPro" id="IPR016039">
    <property type="entry name" value="Thiolase-like"/>
</dbReference>
<dbReference type="InterPro" id="IPR004655">
    <property type="entry name" value="FabH"/>
</dbReference>
<evidence type="ECO:0000256" key="14">
    <source>
        <dbReference type="HAMAP-Rule" id="MF_01815"/>
    </source>
</evidence>
<accession>A0A2T0BB88</accession>
<keyword evidence="18" id="KW-1185">Reference proteome</keyword>
<dbReference type="OrthoDB" id="9815506at2"/>
<comment type="pathway">
    <text evidence="1 14">Lipid metabolism; fatty acid biosynthesis.</text>
</comment>
<comment type="catalytic activity">
    <reaction evidence="13">
        <text>3-methylbutanoyl-CoA + malonyl-[ACP] + H(+) = 5-methyl-3-oxohexanoyl-[ACP] + CO2 + CoA</text>
        <dbReference type="Rhea" id="RHEA:42272"/>
        <dbReference type="Rhea" id="RHEA-COMP:9623"/>
        <dbReference type="Rhea" id="RHEA-COMP:9941"/>
        <dbReference type="ChEBI" id="CHEBI:15378"/>
        <dbReference type="ChEBI" id="CHEBI:16526"/>
        <dbReference type="ChEBI" id="CHEBI:57287"/>
        <dbReference type="ChEBI" id="CHEBI:57345"/>
        <dbReference type="ChEBI" id="CHEBI:78449"/>
        <dbReference type="ChEBI" id="CHEBI:78822"/>
        <dbReference type="EC" id="2.3.1.300"/>
    </reaction>
    <physiologicalReaction direction="left-to-right" evidence="13">
        <dbReference type="Rhea" id="RHEA:42273"/>
    </physiologicalReaction>
</comment>
<comment type="catalytic activity">
    <reaction evidence="12">
        <text>2-methylpropanoyl-CoA + malonyl-[ACP] + H(+) = 4-methyl-3-oxopentanoyl-[ACP] + CO2 + CoA</text>
        <dbReference type="Rhea" id="RHEA:42268"/>
        <dbReference type="Rhea" id="RHEA-COMP:9623"/>
        <dbReference type="Rhea" id="RHEA-COMP:9940"/>
        <dbReference type="ChEBI" id="CHEBI:15378"/>
        <dbReference type="ChEBI" id="CHEBI:16526"/>
        <dbReference type="ChEBI" id="CHEBI:57287"/>
        <dbReference type="ChEBI" id="CHEBI:57338"/>
        <dbReference type="ChEBI" id="CHEBI:78449"/>
        <dbReference type="ChEBI" id="CHEBI:78820"/>
        <dbReference type="EC" id="2.3.1.300"/>
    </reaction>
    <physiologicalReaction direction="left-to-right" evidence="12">
        <dbReference type="Rhea" id="RHEA:42269"/>
    </physiologicalReaction>
</comment>
<evidence type="ECO:0000256" key="2">
    <source>
        <dbReference type="ARBA" id="ARBA00008642"/>
    </source>
</evidence>
<comment type="similarity">
    <text evidence="2 14">Belongs to the thiolase-like superfamily. FabH family.</text>
</comment>
<feature type="active site" evidence="14">
    <location>
        <position position="253"/>
    </location>
</feature>
<keyword evidence="9 14" id="KW-0012">Acyltransferase</keyword>
<keyword evidence="7 14" id="KW-0275">Fatty acid biosynthesis</keyword>
<keyword evidence="3 14" id="KW-0444">Lipid biosynthesis</keyword>
<dbReference type="Gene3D" id="3.40.47.10">
    <property type="match status" value="1"/>
</dbReference>
<feature type="active site" evidence="14">
    <location>
        <position position="112"/>
    </location>
</feature>
<dbReference type="Proteomes" id="UP000239471">
    <property type="component" value="Unassembled WGS sequence"/>
</dbReference>
<dbReference type="EMBL" id="PVXQ01000035">
    <property type="protein sequence ID" value="PRR81148.1"/>
    <property type="molecule type" value="Genomic_DNA"/>
</dbReference>
<evidence type="ECO:0000256" key="13">
    <source>
        <dbReference type="ARBA" id="ARBA00052985"/>
    </source>
</evidence>
<comment type="catalytic activity">
    <reaction evidence="11">
        <text>(2S)-2-methylbutanoyl-CoA + malonyl-[ACP] + H(+) = (4S)-4-methyl-3-oxohexanoyl-[ACP] + CO2 + CoA</text>
        <dbReference type="Rhea" id="RHEA:42276"/>
        <dbReference type="Rhea" id="RHEA-COMP:9623"/>
        <dbReference type="Rhea" id="RHEA-COMP:17148"/>
        <dbReference type="ChEBI" id="CHEBI:15378"/>
        <dbReference type="ChEBI" id="CHEBI:16526"/>
        <dbReference type="ChEBI" id="CHEBI:57287"/>
        <dbReference type="ChEBI" id="CHEBI:78449"/>
        <dbReference type="ChEBI" id="CHEBI:88166"/>
        <dbReference type="ChEBI" id="CHEBI:167462"/>
        <dbReference type="EC" id="2.3.1.300"/>
    </reaction>
    <physiologicalReaction direction="left-to-right" evidence="11">
        <dbReference type="Rhea" id="RHEA:42277"/>
    </physiologicalReaction>
</comment>
<keyword evidence="6 14" id="KW-0443">Lipid metabolism</keyword>
<dbReference type="SUPFAM" id="SSF53901">
    <property type="entry name" value="Thiolase-like"/>
    <property type="match status" value="1"/>
</dbReference>
<keyword evidence="4 14" id="KW-0808">Transferase</keyword>
<gene>
    <name evidence="17" type="primary">fabH_2</name>
    <name evidence="14" type="synonym">fabH</name>
    <name evidence="17" type="ORF">CLVI_27400</name>
</gene>
<dbReference type="AlphaFoldDB" id="A0A2T0BB88"/>
<dbReference type="HAMAP" id="MF_01815">
    <property type="entry name" value="FabH"/>
    <property type="match status" value="1"/>
</dbReference>
<evidence type="ECO:0000256" key="8">
    <source>
        <dbReference type="ARBA" id="ARBA00023268"/>
    </source>
</evidence>
<dbReference type="Pfam" id="PF08545">
    <property type="entry name" value="ACP_syn_III"/>
    <property type="match status" value="1"/>
</dbReference>
<comment type="catalytic activity">
    <reaction evidence="10">
        <text>malonyl-[ACP] + acetyl-CoA + H(+) = 3-oxobutanoyl-[ACP] + CO2 + CoA</text>
        <dbReference type="Rhea" id="RHEA:12080"/>
        <dbReference type="Rhea" id="RHEA-COMP:9623"/>
        <dbReference type="Rhea" id="RHEA-COMP:9625"/>
        <dbReference type="ChEBI" id="CHEBI:15378"/>
        <dbReference type="ChEBI" id="CHEBI:16526"/>
        <dbReference type="ChEBI" id="CHEBI:57287"/>
        <dbReference type="ChEBI" id="CHEBI:57288"/>
        <dbReference type="ChEBI" id="CHEBI:78449"/>
        <dbReference type="ChEBI" id="CHEBI:78450"/>
        <dbReference type="EC" id="2.3.1.180"/>
    </reaction>
    <physiologicalReaction direction="left-to-right" evidence="10">
        <dbReference type="Rhea" id="RHEA:12081"/>
    </physiologicalReaction>
</comment>
<comment type="caution">
    <text evidence="17">The sequence shown here is derived from an EMBL/GenBank/DDBJ whole genome shotgun (WGS) entry which is preliminary data.</text>
</comment>
<proteinExistence type="inferred from homology"/>
<dbReference type="Pfam" id="PF08541">
    <property type="entry name" value="ACP_syn_III_C"/>
    <property type="match status" value="1"/>
</dbReference>
<evidence type="ECO:0000256" key="10">
    <source>
        <dbReference type="ARBA" id="ARBA00051096"/>
    </source>
</evidence>
<dbReference type="GO" id="GO:0033818">
    <property type="term" value="F:beta-ketoacyl-acyl-carrier-protein synthase III activity"/>
    <property type="evidence" value="ECO:0007669"/>
    <property type="project" value="UniProtKB-UniRule"/>
</dbReference>
<dbReference type="NCBIfam" id="NF006829">
    <property type="entry name" value="PRK09352.1"/>
    <property type="match status" value="1"/>
</dbReference>
<dbReference type="GO" id="GO:0005737">
    <property type="term" value="C:cytoplasm"/>
    <property type="evidence" value="ECO:0007669"/>
    <property type="project" value="UniProtKB-SubCell"/>
</dbReference>
<organism evidence="17 18">
    <name type="scientific">Clostridium vincentii</name>
    <dbReference type="NCBI Taxonomy" id="52704"/>
    <lineage>
        <taxon>Bacteria</taxon>
        <taxon>Bacillati</taxon>
        <taxon>Bacillota</taxon>
        <taxon>Clostridia</taxon>
        <taxon>Eubacteriales</taxon>
        <taxon>Clostridiaceae</taxon>
        <taxon>Clostridium</taxon>
    </lineage>
</organism>
<name>A0A2T0BB88_9CLOT</name>
<dbReference type="InterPro" id="IPR013747">
    <property type="entry name" value="ACP_syn_III_C"/>
</dbReference>
<dbReference type="FunFam" id="3.40.47.10:FF:000004">
    <property type="entry name" value="3-oxoacyl-[acyl-carrier-protein] synthase 3"/>
    <property type="match status" value="1"/>
</dbReference>
<dbReference type="PANTHER" id="PTHR43091:SF1">
    <property type="entry name" value="BETA-KETOACYL-[ACYL-CARRIER-PROTEIN] SYNTHASE III, CHLOROPLASTIC"/>
    <property type="match status" value="1"/>
</dbReference>
<evidence type="ECO:0000256" key="4">
    <source>
        <dbReference type="ARBA" id="ARBA00022679"/>
    </source>
</evidence>
<dbReference type="EC" id="2.3.1.180" evidence="14"/>
<evidence type="ECO:0000256" key="6">
    <source>
        <dbReference type="ARBA" id="ARBA00023098"/>
    </source>
</evidence>
<evidence type="ECO:0000256" key="7">
    <source>
        <dbReference type="ARBA" id="ARBA00023160"/>
    </source>
</evidence>
<keyword evidence="8 14" id="KW-0511">Multifunctional enzyme</keyword>
<evidence type="ECO:0000256" key="12">
    <source>
        <dbReference type="ARBA" id="ARBA00052467"/>
    </source>
</evidence>
<evidence type="ECO:0000256" key="11">
    <source>
        <dbReference type="ARBA" id="ARBA00052407"/>
    </source>
</evidence>
<evidence type="ECO:0000256" key="1">
    <source>
        <dbReference type="ARBA" id="ARBA00005194"/>
    </source>
</evidence>
<evidence type="ECO:0000256" key="3">
    <source>
        <dbReference type="ARBA" id="ARBA00022516"/>
    </source>
</evidence>
<dbReference type="UniPathway" id="UPA00094"/>
<evidence type="ECO:0000256" key="9">
    <source>
        <dbReference type="ARBA" id="ARBA00023315"/>
    </source>
</evidence>
<dbReference type="GO" id="GO:0004315">
    <property type="term" value="F:3-oxoacyl-[acyl-carrier-protein] synthase activity"/>
    <property type="evidence" value="ECO:0007669"/>
    <property type="project" value="InterPro"/>
</dbReference>
<dbReference type="RefSeq" id="WP_106060659.1">
    <property type="nucleotide sequence ID" value="NZ_PVXQ01000035.1"/>
</dbReference>
<evidence type="ECO:0000313" key="18">
    <source>
        <dbReference type="Proteomes" id="UP000239471"/>
    </source>
</evidence>
<protein>
    <recommendedName>
        <fullName evidence="14">Beta-ketoacyl-[acyl-carrier-protein] synthase III</fullName>
        <shortName evidence="14">Beta-ketoacyl-ACP synthase III</shortName>
        <shortName evidence="14">KAS III</shortName>
        <ecNumber evidence="14">2.3.1.180</ecNumber>
    </recommendedName>
    <alternativeName>
        <fullName evidence="14">3-oxoacyl-[acyl-carrier-protein] synthase 3</fullName>
    </alternativeName>
    <alternativeName>
        <fullName evidence="14">3-oxoacyl-[acyl-carrier-protein] synthase III</fullName>
    </alternativeName>
</protein>
<dbReference type="NCBIfam" id="TIGR00747">
    <property type="entry name" value="fabH"/>
    <property type="match status" value="1"/>
</dbReference>
<dbReference type="PANTHER" id="PTHR43091">
    <property type="entry name" value="3-OXOACYL-[ACYL-CARRIER-PROTEIN] SYNTHASE"/>
    <property type="match status" value="1"/>
</dbReference>
<sequence length="326" mass="35362">MQDISIKGFGAYAPTNIVSNDDLSKIVETSDEWILGRTGIKERRISQGEDTSEIATKAAQMAIERAGICGEDIDLIIVATITPDMFTPSVSCLVQKDIGAKNAMAFDINAACSGFIYGLQVAYSMMDNSSNFKNVLVIGAETLSKIIDWTDRGTCVLFGDGSGAVVLSKTEEEKKKIANFYSKSDGSKGDALTAGAIDVINPYVKEIITKNKKVEMNGQEVFKFAVTSIVKGIKTVLEESNLSIDDIDMIVPHQANLRIIEFAAKKLKVDFNKFYINLDKYGNTSSATIPIALNEMYEKSLLKKGKKIIMVGFGGGLTFGAALIEL</sequence>
<reference evidence="17 18" key="1">
    <citation type="submission" date="2018-03" db="EMBL/GenBank/DDBJ databases">
        <title>Genome sequence of Clostridium vincentii DSM 10228.</title>
        <authorList>
            <person name="Poehlein A."/>
            <person name="Daniel R."/>
        </authorList>
    </citation>
    <scope>NUCLEOTIDE SEQUENCE [LARGE SCALE GENOMIC DNA]</scope>
    <source>
        <strain evidence="17 18">DSM 10228</strain>
    </source>
</reference>
<feature type="domain" description="Beta-ketoacyl-[acyl-carrier-protein] synthase III C-terminal" evidence="15">
    <location>
        <begin position="237"/>
        <end position="325"/>
    </location>
</feature>
<evidence type="ECO:0000313" key="17">
    <source>
        <dbReference type="EMBL" id="PRR81148.1"/>
    </source>
</evidence>
<dbReference type="InterPro" id="IPR013751">
    <property type="entry name" value="ACP_syn_III_N"/>
</dbReference>